<evidence type="ECO:0000313" key="4">
    <source>
        <dbReference type="RefSeq" id="XP_058978912.1"/>
    </source>
</evidence>
<dbReference type="Pfam" id="PF13975">
    <property type="entry name" value="gag-asp_proteas"/>
    <property type="match status" value="1"/>
</dbReference>
<evidence type="ECO:0000259" key="2">
    <source>
        <dbReference type="Pfam" id="PF03732"/>
    </source>
</evidence>
<keyword evidence="3" id="KW-1185">Reference proteome</keyword>
<dbReference type="InterPro" id="IPR021109">
    <property type="entry name" value="Peptidase_aspartic_dom_sf"/>
</dbReference>
<feature type="compositionally biased region" description="Polar residues" evidence="1">
    <location>
        <begin position="64"/>
        <end position="73"/>
    </location>
</feature>
<dbReference type="Pfam" id="PF03732">
    <property type="entry name" value="Retrotrans_gag"/>
    <property type="match status" value="1"/>
</dbReference>
<organism evidence="3 4">
    <name type="scientific">Musca domestica</name>
    <name type="common">House fly</name>
    <dbReference type="NCBI Taxonomy" id="7370"/>
    <lineage>
        <taxon>Eukaryota</taxon>
        <taxon>Metazoa</taxon>
        <taxon>Ecdysozoa</taxon>
        <taxon>Arthropoda</taxon>
        <taxon>Hexapoda</taxon>
        <taxon>Insecta</taxon>
        <taxon>Pterygota</taxon>
        <taxon>Neoptera</taxon>
        <taxon>Endopterygota</taxon>
        <taxon>Diptera</taxon>
        <taxon>Brachycera</taxon>
        <taxon>Muscomorpha</taxon>
        <taxon>Muscoidea</taxon>
        <taxon>Muscidae</taxon>
        <taxon>Musca</taxon>
    </lineage>
</organism>
<feature type="region of interest" description="Disordered" evidence="1">
    <location>
        <begin position="56"/>
        <end position="91"/>
    </location>
</feature>
<dbReference type="Gene3D" id="2.40.70.10">
    <property type="entry name" value="Acid Proteases"/>
    <property type="match status" value="1"/>
</dbReference>
<protein>
    <submittedName>
        <fullName evidence="4">Uncharacterized protein LOC131802591</fullName>
    </submittedName>
</protein>
<dbReference type="CDD" id="cd00303">
    <property type="entry name" value="retropepsin_like"/>
    <property type="match status" value="1"/>
</dbReference>
<feature type="region of interest" description="Disordered" evidence="1">
    <location>
        <begin position="108"/>
        <end position="139"/>
    </location>
</feature>
<dbReference type="GeneID" id="131802591"/>
<proteinExistence type="predicted"/>
<evidence type="ECO:0000313" key="3">
    <source>
        <dbReference type="Proteomes" id="UP001652621"/>
    </source>
</evidence>
<dbReference type="PANTHER" id="PTHR33223">
    <property type="entry name" value="CCHC-TYPE DOMAIN-CONTAINING PROTEIN"/>
    <property type="match status" value="1"/>
</dbReference>
<dbReference type="SUPFAM" id="SSF50630">
    <property type="entry name" value="Acid proteases"/>
    <property type="match status" value="1"/>
</dbReference>
<dbReference type="PANTHER" id="PTHR33223:SF6">
    <property type="entry name" value="CCHC-TYPE DOMAIN-CONTAINING PROTEIN"/>
    <property type="match status" value="1"/>
</dbReference>
<reference evidence="4" key="1">
    <citation type="submission" date="2025-08" db="UniProtKB">
        <authorList>
            <consortium name="RefSeq"/>
        </authorList>
    </citation>
    <scope>IDENTIFICATION</scope>
    <source>
        <strain evidence="4">Aabys</strain>
        <tissue evidence="4">Whole body</tissue>
    </source>
</reference>
<accession>A0ABM3UZE8</accession>
<dbReference type="InterPro" id="IPR005162">
    <property type="entry name" value="Retrotrans_gag_dom"/>
</dbReference>
<name>A0ABM3UZE8_MUSDO</name>
<dbReference type="Proteomes" id="UP001652621">
    <property type="component" value="Unplaced"/>
</dbReference>
<gene>
    <name evidence="4" type="primary">LOC131802591</name>
</gene>
<sequence>MLRVSWAYTLKQEDLVAYLLEFQLDSTGRVDDLRKRWAKFLNQDHDEATRKRLHELQNKHENGNIPSTSTFRSPSKLPMITISPSDTINKSPVKAEKSTYPVYQTMDPTKVTSEDRQSQESTLKTENVPPLANLPGTEHSPIQRPVNLLDQIHKWNIKFNQGRDPIEFIERIEELALIYGVELNHLIKTMPELFQDKALIWLRNNNGHWISWKEFKRDFLNFFLPPRYFEKLDDEIRKGVQRPKEFFKEYVLAIQKLMQHAEMTEEQKLERIFRNSLAEYQWYIRRKDFNSLSELIKLADDMESIPNTVRHEPPRHYQNFNRNTDYSKPNSHRIERNYWATEEPVPKRNYKTSFKCVANRLTATMVIEGRLVTATVDTGATSCFIKKELAEELKQNPVYNRHQTNVILADGTAVNITKSITLYVIFGSQSTEMPFLIMPKFKEDIIIGLEFFKRFPTTIYCAGLSVTLYEPERQTEQCIMVSEANPTQKETTTVLAKK</sequence>
<evidence type="ECO:0000256" key="1">
    <source>
        <dbReference type="SAM" id="MobiDB-lite"/>
    </source>
</evidence>
<feature type="domain" description="Retrotransposon gag" evidence="2">
    <location>
        <begin position="191"/>
        <end position="273"/>
    </location>
</feature>
<dbReference type="RefSeq" id="XP_058978912.1">
    <property type="nucleotide sequence ID" value="XM_059122929.1"/>
</dbReference>